<evidence type="ECO:0000313" key="1">
    <source>
        <dbReference type="EMBL" id="MBN7820486.1"/>
    </source>
</evidence>
<evidence type="ECO:0000313" key="2">
    <source>
        <dbReference type="Proteomes" id="UP000663992"/>
    </source>
</evidence>
<reference evidence="1 2" key="1">
    <citation type="submission" date="2021-03" db="EMBL/GenBank/DDBJ databases">
        <title>novel species isolated from a fishpond in China.</title>
        <authorList>
            <person name="Lu H."/>
            <person name="Cai Z."/>
        </authorList>
    </citation>
    <scope>NUCLEOTIDE SEQUENCE [LARGE SCALE GENOMIC DNA]</scope>
    <source>
        <strain evidence="1 2">Y57</strain>
    </source>
</reference>
<evidence type="ECO:0008006" key="3">
    <source>
        <dbReference type="Google" id="ProtNLM"/>
    </source>
</evidence>
<sequence length="329" mass="38294">MKRFHKFAICTFHVLLLFALFDRTVYGEKLSVKEFCKSSDQKSLIDLSPLLYEIDKKSQETRILANGLTVNIDLRPDYYSALFENCIKRKKAELLTNDEKESAAQLSALMKRINFYSPSLESLNFQLDLEVANRQRILSSGLALSDAQKINIEYLFEAFVQKRLFEKAEDLRIQFPEIQFPKLPTLNIRSDMTVQLLQVNDSASELNAINFDWHEIDIIVVGSPLCSPSRRFSAWLLENTEYLDFFKKHSTWILPATGRLWLEEVLNANKQYPIPYYLVNQPEDWPSISSWSTPTLYFFKQKELVGQLVGWPQEGQQQKLETMISLLKK</sequence>
<keyword evidence="2" id="KW-1185">Reference proteome</keyword>
<dbReference type="RefSeq" id="WP_206594310.1">
    <property type="nucleotide sequence ID" value="NZ_JAFKCS010000009.1"/>
</dbReference>
<accession>A0ABS3CWG2</accession>
<dbReference type="Proteomes" id="UP000663992">
    <property type="component" value="Unassembled WGS sequence"/>
</dbReference>
<proteinExistence type="predicted"/>
<comment type="caution">
    <text evidence="1">The sequence shown here is derived from an EMBL/GenBank/DDBJ whole genome shotgun (WGS) entry which is preliminary data.</text>
</comment>
<dbReference type="EMBL" id="JAFKCS010000009">
    <property type="protein sequence ID" value="MBN7820486.1"/>
    <property type="molecule type" value="Genomic_DNA"/>
</dbReference>
<protein>
    <recommendedName>
        <fullName evidence="3">Thioredoxin domain-containing protein</fullName>
    </recommendedName>
</protein>
<organism evidence="1 2">
    <name type="scientific">Bowmanella yangjiangensis</name>
    <dbReference type="NCBI Taxonomy" id="2811230"/>
    <lineage>
        <taxon>Bacteria</taxon>
        <taxon>Pseudomonadati</taxon>
        <taxon>Pseudomonadota</taxon>
        <taxon>Gammaproteobacteria</taxon>
        <taxon>Alteromonadales</taxon>
        <taxon>Alteromonadaceae</taxon>
        <taxon>Bowmanella</taxon>
    </lineage>
</organism>
<name>A0ABS3CWG2_9ALTE</name>
<gene>
    <name evidence="1" type="ORF">J0A65_11455</name>
</gene>